<keyword evidence="5" id="KW-0812">Transmembrane</keyword>
<keyword evidence="6" id="KW-0732">Signal</keyword>
<feature type="repeat" description="ANK" evidence="3">
    <location>
        <begin position="1041"/>
        <end position="1063"/>
    </location>
</feature>
<evidence type="ECO:0000256" key="4">
    <source>
        <dbReference type="SAM" id="MobiDB-lite"/>
    </source>
</evidence>
<evidence type="ECO:0000313" key="8">
    <source>
        <dbReference type="Proteomes" id="UP001370758"/>
    </source>
</evidence>
<keyword evidence="2 3" id="KW-0040">ANK repeat</keyword>
<feature type="region of interest" description="Disordered" evidence="4">
    <location>
        <begin position="1412"/>
        <end position="1442"/>
    </location>
</feature>
<feature type="compositionally biased region" description="Low complexity" evidence="4">
    <location>
        <begin position="664"/>
        <end position="674"/>
    </location>
</feature>
<dbReference type="Gene3D" id="1.25.40.20">
    <property type="entry name" value="Ankyrin repeat-containing domain"/>
    <property type="match status" value="3"/>
</dbReference>
<keyword evidence="5" id="KW-0472">Membrane</keyword>
<dbReference type="PROSITE" id="PS50088">
    <property type="entry name" value="ANK_REPEAT"/>
    <property type="match status" value="3"/>
</dbReference>
<dbReference type="SMART" id="SM00248">
    <property type="entry name" value="ANK"/>
    <property type="match status" value="10"/>
</dbReference>
<sequence length="1442" mass="159207">MMFILVFALGALPFSMAIEWEDFANNLATDLAPLITLFGEQVTKQFMSESLSIWDNIIFAMAPLGILTALVSVIRVCGNSSLRAFIGRAQESPGIAEAELLSCVSETTSELWHGGGIARVFGTPQILEVVRVEERGLPWHRDQVLDPGPPSDLEDITDSDSDAEFINTSYSAGIYSLKECVESRRGTWELKKGELSDREWRLHHSPNMSLNFGIKRLSSTYTYAATVLGVALQTGVLVFAGLTVYKYPTEFLVGSDGKLVEKYAFPLTLIGTILLCLGMFLCAFIIERSTDEFHLKRKQKGIQSKIYWVQSGGQKIGDQVFESFVQVSDEPDYIISLKSDHMALFSGRILWAAVVTTMLGFVVQFVGLRAIHSSVIMAQLGATLVMAVIRAGLRAKRKGATNNLIPEDQLGEIRGHELDFLAMRFEKVDSVWVGGEHGGGLEPELPTYEFAGCNGFNALKSRARLGRMTDRRGGLPWKGVQGRETASQLQRTIEGVMEFFSARLASASGVRCGSTQMYYWPISLHTSSSDNSSHGSADKAHEAYFFEIKYDGLVWKIDRSEIEALVAMWTWSILQTDNPIPGLTAVTHNRLISRDTELGDALHFIWIQRKLPSRKCFVDSIHGPGILYTGRAERQFRRLGSVYDVHFGCHEPYSGLWFTRSRQSAPKSSSSSGSALPTRFYDSDNGATTPPVLDSDNGTSAPSTFDNDNVLPASIASAPGDGSRAKRTSVLSVATENSIQIMCAQDIFITFLGALIQNIERIGGETTLRASSDNQPSFLLQNSEIEEIADRFESRGLGSRGDAYMCIIPCLAREGKMPGVPSSVLNTALGWIKNYGKERLIAFEVTAFLEWVCFGSDTDEDIKPYAELADVYHGSMLLHYDELSTLPMQQSSDSDDSSSYTLRLSNKDTFVLYNGGVSGVCRMLKNATPGSPLSIIAQQYGWIGLRIAAEGNDERNVSKLKDHGAREDMVPNYTNGRQLWEWAEENNTTVMRYLLANRKLRGNDKGPDGRTSLSWAAFHGNIDAVKLLLEKNADRNICDQNGYVPLLLAAEQGHHRIVEILLNGDTASLNLRLPNGMTALMLAANRGDEKTVERLLQEPNIEVNARSSASNQHRNAFDFAFAGGHLKVGELLLEKKTHLSYMPEEILRWGNENKNQKIVDLIIVRGLDYSNTLWDAVEEGHFMIVESLIRQKKEDSKSVEVHRSTGSLLSLAADRRDIAELLVKEEIYSTEDLESAAWNGHLELVNLLIDNGVGFTIDKQLNRLYIDGALSSAVEAGNTEIVKLIIEKTGRIHDNLLEIAREKEMVELLLDKGADLKAQGLGVARKAAQEGNVAVMETLINRGLDLLSCGIALEVAGWFGKTEVVKLLVEKGLDIKTSGERALNDSVDLGQEEVVEVLLAKGVGSDDAVQQAGYRERARQARENRAGSPDRDMARTNELLGR</sequence>
<dbReference type="Pfam" id="PF12796">
    <property type="entry name" value="Ank_2"/>
    <property type="match status" value="2"/>
</dbReference>
<evidence type="ECO:0000256" key="2">
    <source>
        <dbReference type="ARBA" id="ARBA00023043"/>
    </source>
</evidence>
<organism evidence="7 8">
    <name type="scientific">Arthrobotrys musiformis</name>
    <dbReference type="NCBI Taxonomy" id="47236"/>
    <lineage>
        <taxon>Eukaryota</taxon>
        <taxon>Fungi</taxon>
        <taxon>Dikarya</taxon>
        <taxon>Ascomycota</taxon>
        <taxon>Pezizomycotina</taxon>
        <taxon>Orbiliomycetes</taxon>
        <taxon>Orbiliales</taxon>
        <taxon>Orbiliaceae</taxon>
        <taxon>Arthrobotrys</taxon>
    </lineage>
</organism>
<dbReference type="Proteomes" id="UP001370758">
    <property type="component" value="Unassembled WGS sequence"/>
</dbReference>
<proteinExistence type="predicted"/>
<feature type="compositionally biased region" description="Basic and acidic residues" evidence="4">
    <location>
        <begin position="1414"/>
        <end position="1442"/>
    </location>
</feature>
<reference evidence="7 8" key="1">
    <citation type="submission" date="2023-08" db="EMBL/GenBank/DDBJ databases">
        <authorList>
            <person name="Palmer J.M."/>
        </authorList>
    </citation>
    <scope>NUCLEOTIDE SEQUENCE [LARGE SCALE GENOMIC DNA]</scope>
    <source>
        <strain evidence="7 8">TWF481</strain>
    </source>
</reference>
<feature type="transmembrane region" description="Helical" evidence="5">
    <location>
        <begin position="349"/>
        <end position="368"/>
    </location>
</feature>
<feature type="repeat" description="ANK" evidence="3">
    <location>
        <begin position="1075"/>
        <end position="1108"/>
    </location>
</feature>
<accession>A0AAV9WNS0</accession>
<feature type="transmembrane region" description="Helical" evidence="5">
    <location>
        <begin position="263"/>
        <end position="286"/>
    </location>
</feature>
<comment type="caution">
    <text evidence="7">The sequence shown here is derived from an EMBL/GenBank/DDBJ whole genome shotgun (WGS) entry which is preliminary data.</text>
</comment>
<evidence type="ECO:0000256" key="1">
    <source>
        <dbReference type="ARBA" id="ARBA00022737"/>
    </source>
</evidence>
<feature type="repeat" description="ANK" evidence="3">
    <location>
        <begin position="1008"/>
        <end position="1040"/>
    </location>
</feature>
<feature type="chain" id="PRO_5043451931" evidence="6">
    <location>
        <begin position="18"/>
        <end position="1442"/>
    </location>
</feature>
<dbReference type="PANTHER" id="PTHR24123:SF33">
    <property type="entry name" value="PROTEIN HOS4"/>
    <property type="match status" value="1"/>
</dbReference>
<keyword evidence="5" id="KW-1133">Transmembrane helix</keyword>
<dbReference type="SUPFAM" id="SSF48403">
    <property type="entry name" value="Ankyrin repeat"/>
    <property type="match status" value="2"/>
</dbReference>
<dbReference type="InterPro" id="IPR036770">
    <property type="entry name" value="Ankyrin_rpt-contain_sf"/>
</dbReference>
<feature type="signal peptide" evidence="6">
    <location>
        <begin position="1"/>
        <end position="17"/>
    </location>
</feature>
<dbReference type="Pfam" id="PF00023">
    <property type="entry name" value="Ank"/>
    <property type="match status" value="1"/>
</dbReference>
<gene>
    <name evidence="7" type="ORF">TWF481_000776</name>
</gene>
<evidence type="ECO:0000256" key="6">
    <source>
        <dbReference type="SAM" id="SignalP"/>
    </source>
</evidence>
<feature type="transmembrane region" description="Helical" evidence="5">
    <location>
        <begin position="221"/>
        <end position="243"/>
    </location>
</feature>
<dbReference type="PANTHER" id="PTHR24123">
    <property type="entry name" value="ANKYRIN REPEAT-CONTAINING"/>
    <property type="match status" value="1"/>
</dbReference>
<keyword evidence="1" id="KW-0677">Repeat</keyword>
<keyword evidence="8" id="KW-1185">Reference proteome</keyword>
<name>A0AAV9WNS0_9PEZI</name>
<feature type="compositionally biased region" description="Polar residues" evidence="4">
    <location>
        <begin position="696"/>
        <end position="707"/>
    </location>
</feature>
<evidence type="ECO:0000256" key="5">
    <source>
        <dbReference type="SAM" id="Phobius"/>
    </source>
</evidence>
<dbReference type="InterPro" id="IPR051165">
    <property type="entry name" value="Multifunctional_ANK_Repeat"/>
</dbReference>
<evidence type="ECO:0000256" key="3">
    <source>
        <dbReference type="PROSITE-ProRule" id="PRU00023"/>
    </source>
</evidence>
<protein>
    <submittedName>
        <fullName evidence="7">Uncharacterized protein</fullName>
    </submittedName>
</protein>
<dbReference type="EMBL" id="JAVHJL010000001">
    <property type="protein sequence ID" value="KAK6511871.1"/>
    <property type="molecule type" value="Genomic_DNA"/>
</dbReference>
<feature type="transmembrane region" description="Helical" evidence="5">
    <location>
        <begin position="57"/>
        <end position="78"/>
    </location>
</feature>
<dbReference type="PROSITE" id="PS50297">
    <property type="entry name" value="ANK_REP_REGION"/>
    <property type="match status" value="3"/>
</dbReference>
<dbReference type="InterPro" id="IPR002110">
    <property type="entry name" value="Ankyrin_rpt"/>
</dbReference>
<evidence type="ECO:0000313" key="7">
    <source>
        <dbReference type="EMBL" id="KAK6511871.1"/>
    </source>
</evidence>
<feature type="region of interest" description="Disordered" evidence="4">
    <location>
        <begin position="664"/>
        <end position="724"/>
    </location>
</feature>